<dbReference type="EMBL" id="MEXN01000001">
    <property type="protein sequence ID" value="OGD04390.1"/>
    <property type="molecule type" value="Genomic_DNA"/>
</dbReference>
<evidence type="ECO:0000313" key="2">
    <source>
        <dbReference type="EMBL" id="OGD04390.1"/>
    </source>
</evidence>
<dbReference type="STRING" id="1797259.A2989_05165"/>
<accession>A0A1F4ZDJ6</accession>
<feature type="domain" description="DUF5667" evidence="1">
    <location>
        <begin position="60"/>
        <end position="150"/>
    </location>
</feature>
<comment type="caution">
    <text evidence="2">The sequence shown here is derived from an EMBL/GenBank/DDBJ whole genome shotgun (WGS) entry which is preliminary data.</text>
</comment>
<gene>
    <name evidence="2" type="ORF">A2989_05165</name>
</gene>
<dbReference type="Pfam" id="PF18915">
    <property type="entry name" value="DUF5667"/>
    <property type="match status" value="1"/>
</dbReference>
<evidence type="ECO:0000313" key="3">
    <source>
        <dbReference type="Proteomes" id="UP000177080"/>
    </source>
</evidence>
<dbReference type="InterPro" id="IPR043725">
    <property type="entry name" value="DUF5667"/>
</dbReference>
<reference evidence="2 3" key="1">
    <citation type="journal article" date="2016" name="Nat. Commun.">
        <title>Thousands of microbial genomes shed light on interconnected biogeochemical processes in an aquifer system.</title>
        <authorList>
            <person name="Anantharaman K."/>
            <person name="Brown C.T."/>
            <person name="Hug L.A."/>
            <person name="Sharon I."/>
            <person name="Castelle C.J."/>
            <person name="Probst A.J."/>
            <person name="Thomas B.C."/>
            <person name="Singh A."/>
            <person name="Wilkins M.J."/>
            <person name="Karaoz U."/>
            <person name="Brodie E.L."/>
            <person name="Williams K.H."/>
            <person name="Hubbard S.S."/>
            <person name="Banfield J.F."/>
        </authorList>
    </citation>
    <scope>NUCLEOTIDE SEQUENCE [LARGE SCALE GENOMIC DNA]</scope>
</reference>
<proteinExistence type="predicted"/>
<name>A0A1F4ZDJ6_9BACT</name>
<organism evidence="2 3">
    <name type="scientific">Candidatus Amesbacteria bacterium RIFCSPLOWO2_01_FULL_48_25</name>
    <dbReference type="NCBI Taxonomy" id="1797259"/>
    <lineage>
        <taxon>Bacteria</taxon>
        <taxon>Candidatus Amesiibacteriota</taxon>
    </lineage>
</organism>
<dbReference type="Proteomes" id="UP000177080">
    <property type="component" value="Unassembled WGS sequence"/>
</dbReference>
<dbReference type="AlphaFoldDB" id="A0A1F4ZDJ6"/>
<sequence length="200" mass="21863">MRESWVRNVVASGAAVAFGLAILVMSLLAVANPMRVYPQVIKGTPVLAGASVEYYLPYPGVLPDNKLYVLKMVRDRVRLWLTFGDEQKAQRELGYADKRLGAAAALVEGGKSELGIRTYTKAEKYLERAVYAVIRLSRVDKKDVKSSLLTLSKATAKHAEVGVEIAARADREGEKMVALQTVAATQALKEKVDQALLEAE</sequence>
<protein>
    <recommendedName>
        <fullName evidence="1">DUF5667 domain-containing protein</fullName>
    </recommendedName>
</protein>
<evidence type="ECO:0000259" key="1">
    <source>
        <dbReference type="Pfam" id="PF18915"/>
    </source>
</evidence>